<dbReference type="PROSITE" id="PS50109">
    <property type="entry name" value="HIS_KIN"/>
    <property type="match status" value="1"/>
</dbReference>
<keyword evidence="9" id="KW-1133">Transmembrane helix</keyword>
<proteinExistence type="predicted"/>
<dbReference type="InterPro" id="IPR050736">
    <property type="entry name" value="Sensor_HK_Regulatory"/>
</dbReference>
<dbReference type="Gene3D" id="1.10.287.130">
    <property type="match status" value="1"/>
</dbReference>
<dbReference type="Gene3D" id="3.30.565.10">
    <property type="entry name" value="Histidine kinase-like ATPase, C-terminal domain"/>
    <property type="match status" value="1"/>
</dbReference>
<accession>A0A9D1SX49</accession>
<dbReference type="CDD" id="cd06225">
    <property type="entry name" value="HAMP"/>
    <property type="match status" value="1"/>
</dbReference>
<feature type="domain" description="Histidine kinase" evidence="10">
    <location>
        <begin position="305"/>
        <end position="521"/>
    </location>
</feature>
<evidence type="ECO:0000259" key="11">
    <source>
        <dbReference type="PROSITE" id="PS50885"/>
    </source>
</evidence>
<dbReference type="Pfam" id="PF00512">
    <property type="entry name" value="HisKA"/>
    <property type="match status" value="1"/>
</dbReference>
<dbReference type="Proteomes" id="UP000886891">
    <property type="component" value="Unassembled WGS sequence"/>
</dbReference>
<evidence type="ECO:0000256" key="7">
    <source>
        <dbReference type="ARBA" id="ARBA00023012"/>
    </source>
</evidence>
<dbReference type="SUPFAM" id="SSF158472">
    <property type="entry name" value="HAMP domain-like"/>
    <property type="match status" value="1"/>
</dbReference>
<feature type="region of interest" description="Disordered" evidence="8">
    <location>
        <begin position="1"/>
        <end position="33"/>
    </location>
</feature>
<evidence type="ECO:0000256" key="3">
    <source>
        <dbReference type="ARBA" id="ARBA00012438"/>
    </source>
</evidence>
<dbReference type="GO" id="GO:0000155">
    <property type="term" value="F:phosphorelay sensor kinase activity"/>
    <property type="evidence" value="ECO:0007669"/>
    <property type="project" value="InterPro"/>
</dbReference>
<comment type="subcellular location">
    <subcellularLocation>
        <location evidence="2">Membrane</location>
    </subcellularLocation>
</comment>
<evidence type="ECO:0000256" key="2">
    <source>
        <dbReference type="ARBA" id="ARBA00004370"/>
    </source>
</evidence>
<keyword evidence="9" id="KW-0812">Transmembrane</keyword>
<dbReference type="PRINTS" id="PR00344">
    <property type="entry name" value="BCTRLSENSOR"/>
</dbReference>
<gene>
    <name evidence="12" type="ORF">IAB14_02400</name>
</gene>
<comment type="catalytic activity">
    <reaction evidence="1">
        <text>ATP + protein L-histidine = ADP + protein N-phospho-L-histidine.</text>
        <dbReference type="EC" id="2.7.13.3"/>
    </reaction>
</comment>
<keyword evidence="7" id="KW-0902">Two-component regulatory system</keyword>
<dbReference type="InterPro" id="IPR036890">
    <property type="entry name" value="HATPase_C_sf"/>
</dbReference>
<evidence type="ECO:0000256" key="8">
    <source>
        <dbReference type="SAM" id="MobiDB-lite"/>
    </source>
</evidence>
<evidence type="ECO:0000256" key="4">
    <source>
        <dbReference type="ARBA" id="ARBA00022553"/>
    </source>
</evidence>
<dbReference type="InterPro" id="IPR004358">
    <property type="entry name" value="Sig_transdc_His_kin-like_C"/>
</dbReference>
<keyword evidence="4" id="KW-0597">Phosphoprotein</keyword>
<dbReference type="GO" id="GO:0016020">
    <property type="term" value="C:membrane"/>
    <property type="evidence" value="ECO:0007669"/>
    <property type="project" value="UniProtKB-SubCell"/>
</dbReference>
<evidence type="ECO:0000256" key="5">
    <source>
        <dbReference type="ARBA" id="ARBA00022679"/>
    </source>
</evidence>
<evidence type="ECO:0000256" key="9">
    <source>
        <dbReference type="SAM" id="Phobius"/>
    </source>
</evidence>
<keyword evidence="5" id="KW-0808">Transferase</keyword>
<feature type="transmembrane region" description="Helical" evidence="9">
    <location>
        <begin position="45"/>
        <end position="68"/>
    </location>
</feature>
<organism evidence="12 13">
    <name type="scientific">Candidatus Stercoripulliclostridium merdipullorum</name>
    <dbReference type="NCBI Taxonomy" id="2840952"/>
    <lineage>
        <taxon>Bacteria</taxon>
        <taxon>Bacillati</taxon>
        <taxon>Bacillota</taxon>
        <taxon>Clostridia</taxon>
        <taxon>Eubacteriales</taxon>
        <taxon>Candidatus Stercoripulliclostridium</taxon>
    </lineage>
</organism>
<evidence type="ECO:0000313" key="12">
    <source>
        <dbReference type="EMBL" id="HIU99949.1"/>
    </source>
</evidence>
<name>A0A9D1SX49_9FIRM</name>
<dbReference type="Pfam" id="PF02518">
    <property type="entry name" value="HATPase_c"/>
    <property type="match status" value="1"/>
</dbReference>
<comment type="caution">
    <text evidence="12">The sequence shown here is derived from an EMBL/GenBank/DDBJ whole genome shotgun (WGS) entry which is preliminary data.</text>
</comment>
<dbReference type="InterPro" id="IPR005467">
    <property type="entry name" value="His_kinase_dom"/>
</dbReference>
<dbReference type="SUPFAM" id="SSF55874">
    <property type="entry name" value="ATPase domain of HSP90 chaperone/DNA topoisomerase II/histidine kinase"/>
    <property type="match status" value="1"/>
</dbReference>
<keyword evidence="9" id="KW-0472">Membrane</keyword>
<keyword evidence="6 12" id="KW-0418">Kinase</keyword>
<dbReference type="PANTHER" id="PTHR43711:SF1">
    <property type="entry name" value="HISTIDINE KINASE 1"/>
    <property type="match status" value="1"/>
</dbReference>
<dbReference type="InterPro" id="IPR003660">
    <property type="entry name" value="HAMP_dom"/>
</dbReference>
<dbReference type="InterPro" id="IPR036097">
    <property type="entry name" value="HisK_dim/P_sf"/>
</dbReference>
<dbReference type="PANTHER" id="PTHR43711">
    <property type="entry name" value="TWO-COMPONENT HISTIDINE KINASE"/>
    <property type="match status" value="1"/>
</dbReference>
<dbReference type="AlphaFoldDB" id="A0A9D1SX49"/>
<dbReference type="SMART" id="SM00388">
    <property type="entry name" value="HisKA"/>
    <property type="match status" value="1"/>
</dbReference>
<feature type="transmembrane region" description="Helical" evidence="9">
    <location>
        <begin position="221"/>
        <end position="243"/>
    </location>
</feature>
<evidence type="ECO:0000256" key="6">
    <source>
        <dbReference type="ARBA" id="ARBA00022777"/>
    </source>
</evidence>
<dbReference type="SMART" id="SM00387">
    <property type="entry name" value="HATPase_c"/>
    <property type="match status" value="1"/>
</dbReference>
<evidence type="ECO:0000259" key="10">
    <source>
        <dbReference type="PROSITE" id="PS50109"/>
    </source>
</evidence>
<dbReference type="InterPro" id="IPR003594">
    <property type="entry name" value="HATPase_dom"/>
</dbReference>
<evidence type="ECO:0000256" key="1">
    <source>
        <dbReference type="ARBA" id="ARBA00000085"/>
    </source>
</evidence>
<evidence type="ECO:0000313" key="13">
    <source>
        <dbReference type="Proteomes" id="UP000886891"/>
    </source>
</evidence>
<protein>
    <recommendedName>
        <fullName evidence="3">histidine kinase</fullName>
        <ecNumber evidence="3">2.7.13.3</ecNumber>
    </recommendedName>
</protein>
<dbReference type="CDD" id="cd00082">
    <property type="entry name" value="HisKA"/>
    <property type="match status" value="1"/>
</dbReference>
<dbReference type="SUPFAM" id="SSF47384">
    <property type="entry name" value="Homodimeric domain of signal transducing histidine kinase"/>
    <property type="match status" value="1"/>
</dbReference>
<dbReference type="EMBL" id="DVOH01000016">
    <property type="protein sequence ID" value="HIU99949.1"/>
    <property type="molecule type" value="Genomic_DNA"/>
</dbReference>
<reference evidence="12" key="2">
    <citation type="journal article" date="2021" name="PeerJ">
        <title>Extensive microbial diversity within the chicken gut microbiome revealed by metagenomics and culture.</title>
        <authorList>
            <person name="Gilroy R."/>
            <person name="Ravi A."/>
            <person name="Getino M."/>
            <person name="Pursley I."/>
            <person name="Horton D.L."/>
            <person name="Alikhan N.F."/>
            <person name="Baker D."/>
            <person name="Gharbi K."/>
            <person name="Hall N."/>
            <person name="Watson M."/>
            <person name="Adriaenssens E.M."/>
            <person name="Foster-Nyarko E."/>
            <person name="Jarju S."/>
            <person name="Secka A."/>
            <person name="Antonio M."/>
            <person name="Oren A."/>
            <person name="Chaudhuri R.R."/>
            <person name="La Ragione R."/>
            <person name="Hildebrand F."/>
            <person name="Pallen M.J."/>
        </authorList>
    </citation>
    <scope>NUCLEOTIDE SEQUENCE</scope>
    <source>
        <strain evidence="12">23406</strain>
    </source>
</reference>
<dbReference type="PROSITE" id="PS50885">
    <property type="entry name" value="HAMP"/>
    <property type="match status" value="1"/>
</dbReference>
<reference evidence="12" key="1">
    <citation type="submission" date="2020-10" db="EMBL/GenBank/DDBJ databases">
        <authorList>
            <person name="Gilroy R."/>
        </authorList>
    </citation>
    <scope>NUCLEOTIDE SEQUENCE</scope>
    <source>
        <strain evidence="12">23406</strain>
    </source>
</reference>
<dbReference type="SMART" id="SM00304">
    <property type="entry name" value="HAMP"/>
    <property type="match status" value="1"/>
</dbReference>
<feature type="domain" description="HAMP" evidence="11">
    <location>
        <begin position="245"/>
        <end position="297"/>
    </location>
</feature>
<dbReference type="InterPro" id="IPR003661">
    <property type="entry name" value="HisK_dim/P_dom"/>
</dbReference>
<dbReference type="FunFam" id="1.10.287.130:FF:000001">
    <property type="entry name" value="Two-component sensor histidine kinase"/>
    <property type="match status" value="1"/>
</dbReference>
<dbReference type="Gene3D" id="6.10.340.10">
    <property type="match status" value="1"/>
</dbReference>
<dbReference type="EC" id="2.7.13.3" evidence="3"/>
<sequence>MKATKSAVEPVRQDAKPSGKTQPPLAEERKSPQKSRSRIGLKWKLFIIIGSFAVVMIVFVWVFAMFLVDKSYRTVKINTVKANAKSIVENINNDNLGLLLDRIAYESDTCLMIVGEDGTVVYDVGEGQRVCLIHHLSSDGIAEKISLAKIKGSGYLETTVLSEILDEDYSPGDFAGTAPSEEADVLESLLYVELTRAGDGKEYAVILNTVITPVTAVTGTAAFQAVLLTAGILVLSMIVAFAMSKLIASPIESLNRTAKRIAGGKWDVDFQCSGYTEIEELKDTLNYAAGELKELDRYRKELLANVSHDLRTPLTLIKAYSEMMRDIPSENTPENLQTVIDETERLSNLVEDMLNVSNIQSGGRDFKIERFDLAATIGTLLDRHGKLLSGMGYEVRYENKTPLPVMADEQKIVQVVYNLVNNAVNYAGADNLVIVRAFVRDNRFARVEVEDHGAGIDVNILPHIWDRYYKSNKVHRRASVGTGLGLSIVKSVMSAMPGGVYGVDSDEGKGSIFYIELPLSR</sequence>